<evidence type="ECO:0000313" key="2">
    <source>
        <dbReference type="EMBL" id="MCU7549450.1"/>
    </source>
</evidence>
<dbReference type="EMBL" id="JAOTIF010000006">
    <property type="protein sequence ID" value="MCU7549450.1"/>
    <property type="molecule type" value="Genomic_DNA"/>
</dbReference>
<feature type="transmembrane region" description="Helical" evidence="1">
    <location>
        <begin position="40"/>
        <end position="61"/>
    </location>
</feature>
<dbReference type="AlphaFoldDB" id="A0A9X2XV23"/>
<keyword evidence="3" id="KW-1185">Reference proteome</keyword>
<keyword evidence="1" id="KW-0472">Membrane</keyword>
<reference evidence="2" key="2">
    <citation type="submission" date="2023-04" db="EMBL/GenBank/DDBJ databases">
        <title>Paracnuella aquatica gen. nov., sp. nov., a member of the family Chitinophagaceae isolated from a hot spring.</title>
        <authorList>
            <person name="Wang C."/>
        </authorList>
    </citation>
    <scope>NUCLEOTIDE SEQUENCE</scope>
    <source>
        <strain evidence="2">LB-8</strain>
    </source>
</reference>
<accession>A0A9X2XV23</accession>
<comment type="caution">
    <text evidence="2">The sequence shown here is derived from an EMBL/GenBank/DDBJ whole genome shotgun (WGS) entry which is preliminary data.</text>
</comment>
<evidence type="ECO:0000256" key="1">
    <source>
        <dbReference type="SAM" id="Phobius"/>
    </source>
</evidence>
<name>A0A9X2XV23_9BACT</name>
<reference evidence="2" key="1">
    <citation type="submission" date="2022-09" db="EMBL/GenBank/DDBJ databases">
        <authorList>
            <person name="Yuan C."/>
            <person name="Ke Z."/>
        </authorList>
    </citation>
    <scope>NUCLEOTIDE SEQUENCE</scope>
    <source>
        <strain evidence="2">LB-8</strain>
    </source>
</reference>
<keyword evidence="1" id="KW-1133">Transmembrane helix</keyword>
<evidence type="ECO:0008006" key="4">
    <source>
        <dbReference type="Google" id="ProtNLM"/>
    </source>
</evidence>
<organism evidence="2 3">
    <name type="scientific">Paraflavisolibacter caeni</name>
    <dbReference type="NCBI Taxonomy" id="2982496"/>
    <lineage>
        <taxon>Bacteria</taxon>
        <taxon>Pseudomonadati</taxon>
        <taxon>Bacteroidota</taxon>
        <taxon>Chitinophagia</taxon>
        <taxon>Chitinophagales</taxon>
        <taxon>Chitinophagaceae</taxon>
        <taxon>Paraflavisolibacter</taxon>
    </lineage>
</organism>
<keyword evidence="1" id="KW-0812">Transmembrane</keyword>
<gene>
    <name evidence="2" type="ORF">OCK74_10010</name>
</gene>
<dbReference type="RefSeq" id="WP_279296894.1">
    <property type="nucleotide sequence ID" value="NZ_JAOTIF010000006.1"/>
</dbReference>
<evidence type="ECO:0000313" key="3">
    <source>
        <dbReference type="Proteomes" id="UP001155483"/>
    </source>
</evidence>
<proteinExistence type="predicted"/>
<dbReference type="Proteomes" id="UP001155483">
    <property type="component" value="Unassembled WGS sequence"/>
</dbReference>
<protein>
    <recommendedName>
        <fullName evidence="4">Peptidase M23</fullName>
    </recommendedName>
</protein>
<sequence length="131" mass="15170">MVKLDAGTTFKRLRNRYRLVIMNDDTYEEVVTFRLSRRSVYIAMSTVIVLFVGLTAALIVLTPLKYYIPGYGSAKISREYRQLKYLTDSLEKQVTYQTQYIESIKSVISGEIELKRDTTQLKVPVVEESNE</sequence>